<proteinExistence type="predicted"/>
<dbReference type="Proteomes" id="UP000031449">
    <property type="component" value="Chromosome"/>
</dbReference>
<dbReference type="BioCyc" id="JESP1508404:G14D9-11160-MONOMER"/>
<sequence length="85" mass="10256">MTDKNLLLELYASLWNNRSYNSFEQMEQSILSELTDQNTHPRLRRSPKTKLQITLQMIRQSKLNAEEQNMMIEYITLLYNQNFNK</sequence>
<keyword evidence="2" id="KW-1185">Reference proteome</keyword>
<accession>A0A0B5ARE9</accession>
<dbReference type="KEGG" id="jeo:JMA_19050"/>
<dbReference type="HOGENOM" id="CLU_188902_0_0_9"/>
<dbReference type="STRING" id="1508404.JMA_19050"/>
<name>A0A0B5ARE9_9BACL</name>
<dbReference type="EMBL" id="CP009416">
    <property type="protein sequence ID" value="AJD91222.1"/>
    <property type="molecule type" value="Genomic_DNA"/>
</dbReference>
<evidence type="ECO:0000313" key="1">
    <source>
        <dbReference type="EMBL" id="AJD91222.1"/>
    </source>
</evidence>
<protein>
    <submittedName>
        <fullName evidence="1">Uncharacterized protein</fullName>
    </submittedName>
</protein>
<dbReference type="OrthoDB" id="2454083at2"/>
<gene>
    <name evidence="1" type="ORF">JMA_19050</name>
</gene>
<reference evidence="1 2" key="1">
    <citation type="submission" date="2014-08" db="EMBL/GenBank/DDBJ databases">
        <title>Complete genome of a marine bacteria Jeotgalibacillus malaysiensis.</title>
        <authorList>
            <person name="Yaakop A.S."/>
            <person name="Chan K.-G."/>
            <person name="Goh K.M."/>
        </authorList>
    </citation>
    <scope>NUCLEOTIDE SEQUENCE [LARGE SCALE GENOMIC DNA]</scope>
    <source>
        <strain evidence="1 2">D5</strain>
    </source>
</reference>
<evidence type="ECO:0000313" key="2">
    <source>
        <dbReference type="Proteomes" id="UP000031449"/>
    </source>
</evidence>
<dbReference type="AlphaFoldDB" id="A0A0B5ARE9"/>
<organism evidence="1 2">
    <name type="scientific">Jeotgalibacillus malaysiensis</name>
    <dbReference type="NCBI Taxonomy" id="1508404"/>
    <lineage>
        <taxon>Bacteria</taxon>
        <taxon>Bacillati</taxon>
        <taxon>Bacillota</taxon>
        <taxon>Bacilli</taxon>
        <taxon>Bacillales</taxon>
        <taxon>Caryophanaceae</taxon>
        <taxon>Jeotgalibacillus</taxon>
    </lineage>
</organism>